<dbReference type="Proteomes" id="UP000712570">
    <property type="component" value="Unassembled WGS sequence"/>
</dbReference>
<evidence type="ECO:0000313" key="3">
    <source>
        <dbReference type="Proteomes" id="UP000712570"/>
    </source>
</evidence>
<name>A0ABX0KSD6_9NEIS</name>
<organism evidence="2 3">
    <name type="scientific">Iodobacter violaceini</name>
    <dbReference type="NCBI Taxonomy" id="3044271"/>
    <lineage>
        <taxon>Bacteria</taxon>
        <taxon>Pseudomonadati</taxon>
        <taxon>Pseudomonadota</taxon>
        <taxon>Betaproteobacteria</taxon>
        <taxon>Neisseriales</taxon>
        <taxon>Chitinibacteraceae</taxon>
        <taxon>Iodobacter</taxon>
    </lineage>
</organism>
<sequence>MSFLIHFRIWLLIIIGVIFYGAFTQSPVGAIRGIQYEISELKSHVGSGSSEWISTKVDSTYKIVMTSEYVRAAMRDYIVSDAEVDHTRETVGEGISKSNNVMSKVVATSVILGYRFILRSLVFCLWAIPFSVFFVGVFFDSRANKLIRKFNFKLSNPIVFNLGEHGVIALVGLLVVYLCIPVYISTSMVPLWFGFISVSLFMILSNLQLNND</sequence>
<evidence type="ECO:0000256" key="1">
    <source>
        <dbReference type="SAM" id="Phobius"/>
    </source>
</evidence>
<feature type="transmembrane region" description="Helical" evidence="1">
    <location>
        <begin position="116"/>
        <end position="139"/>
    </location>
</feature>
<keyword evidence="1" id="KW-1133">Transmembrane helix</keyword>
<gene>
    <name evidence="2" type="ORF">HA050_12055</name>
</gene>
<keyword evidence="1" id="KW-0472">Membrane</keyword>
<dbReference type="Pfam" id="PF14348">
    <property type="entry name" value="DtrJ-like"/>
    <property type="match status" value="1"/>
</dbReference>
<reference evidence="2 3" key="1">
    <citation type="submission" date="2020-03" db="EMBL/GenBank/DDBJ databases">
        <title>Draft genome sequence of environmentally isolated violet-colored cultures.</title>
        <authorList>
            <person name="Wilson H.S."/>
        </authorList>
    </citation>
    <scope>NUCLEOTIDE SEQUENCE [LARGE SCALE GENOMIC DNA]</scope>
    <source>
        <strain evidence="2 3">HSC-16F04</strain>
    </source>
</reference>
<dbReference type="EMBL" id="JAAOLX010000005">
    <property type="protein sequence ID" value="NHQ86852.1"/>
    <property type="molecule type" value="Genomic_DNA"/>
</dbReference>
<keyword evidence="1" id="KW-0812">Transmembrane</keyword>
<proteinExistence type="predicted"/>
<accession>A0ABX0KSD6</accession>
<protein>
    <submittedName>
        <fullName evidence="2">DUF4400 domain-containing protein</fullName>
    </submittedName>
</protein>
<keyword evidence="3" id="KW-1185">Reference proteome</keyword>
<feature type="transmembrane region" description="Helical" evidence="1">
    <location>
        <begin position="190"/>
        <end position="209"/>
    </location>
</feature>
<comment type="caution">
    <text evidence="2">The sequence shown here is derived from an EMBL/GenBank/DDBJ whole genome shotgun (WGS) entry which is preliminary data.</text>
</comment>
<evidence type="ECO:0000313" key="2">
    <source>
        <dbReference type="EMBL" id="NHQ86852.1"/>
    </source>
</evidence>
<feature type="transmembrane region" description="Helical" evidence="1">
    <location>
        <begin position="159"/>
        <end position="184"/>
    </location>
</feature>
<dbReference type="RefSeq" id="WP_166826346.1">
    <property type="nucleotide sequence ID" value="NZ_JAAOLX010000005.1"/>
</dbReference>
<feature type="transmembrane region" description="Helical" evidence="1">
    <location>
        <begin position="7"/>
        <end position="23"/>
    </location>
</feature>
<dbReference type="InterPro" id="IPR022266">
    <property type="entry name" value="DtrJ-like"/>
</dbReference>